<dbReference type="Proteomes" id="UP001178281">
    <property type="component" value="Unassembled WGS sequence"/>
</dbReference>
<comment type="similarity">
    <text evidence="1 4">Belongs to the aldehyde dehydrogenase family.</text>
</comment>
<feature type="domain" description="Aldehyde dehydrogenase" evidence="5">
    <location>
        <begin position="43"/>
        <end position="498"/>
    </location>
</feature>
<comment type="caution">
    <text evidence="6">The sequence shown here is derived from an EMBL/GenBank/DDBJ whole genome shotgun (WGS) entry which is preliminary data.</text>
</comment>
<dbReference type="FunFam" id="3.40.309.10:FF:000009">
    <property type="entry name" value="Aldehyde dehydrogenase A"/>
    <property type="match status" value="1"/>
</dbReference>
<dbReference type="InterPro" id="IPR016163">
    <property type="entry name" value="Ald_DH_C"/>
</dbReference>
<dbReference type="AlphaFoldDB" id="A0AA90NJ84"/>
<dbReference type="Pfam" id="PF00171">
    <property type="entry name" value="Aldedh"/>
    <property type="match status" value="1"/>
</dbReference>
<dbReference type="EMBL" id="JAUTIX010000005">
    <property type="protein sequence ID" value="MDP0399029.1"/>
    <property type="molecule type" value="Genomic_DNA"/>
</dbReference>
<gene>
    <name evidence="6" type="ORF">Q7X28_13935</name>
</gene>
<keyword evidence="7" id="KW-1185">Reference proteome</keyword>
<dbReference type="InterPro" id="IPR016162">
    <property type="entry name" value="Ald_DH_N"/>
</dbReference>
<evidence type="ECO:0000256" key="2">
    <source>
        <dbReference type="ARBA" id="ARBA00023002"/>
    </source>
</evidence>
<dbReference type="Gene3D" id="3.40.605.10">
    <property type="entry name" value="Aldehyde Dehydrogenase, Chain A, domain 1"/>
    <property type="match status" value="1"/>
</dbReference>
<evidence type="ECO:0000256" key="1">
    <source>
        <dbReference type="ARBA" id="ARBA00009986"/>
    </source>
</evidence>
<evidence type="ECO:0000313" key="7">
    <source>
        <dbReference type="Proteomes" id="UP001178281"/>
    </source>
</evidence>
<dbReference type="InterPro" id="IPR016161">
    <property type="entry name" value="Ald_DH/histidinol_DH"/>
</dbReference>
<dbReference type="SUPFAM" id="SSF53720">
    <property type="entry name" value="ALDH-like"/>
    <property type="match status" value="1"/>
</dbReference>
<dbReference type="GO" id="GO:0036243">
    <property type="term" value="F:succinate-semialdehyde dehydrogenase (NADP+) activity"/>
    <property type="evidence" value="ECO:0007669"/>
    <property type="project" value="UniProtKB-EC"/>
</dbReference>
<sequence>MTITTDTPTTATVGVDAALPASLTPALLRRLAGRVTATTDADRSVTTAPYTGEPLGDFPVSTPDAVDSAFDRARRAQAGWAATPAAERAKILLRFHDLVLKNQDTGLDLMQAENGKTRRDAFLEIADAAIAARYYARTGPKLLAPERRRGALPFLTHTTQLHHPKGVVAIISPWNYPLSMAATDAITALMAGNAVVQKPDTQTALTALWAMDLMYQAGLPKDVWQMVIGRGSSIGDALMQGADYMMFTGSTATGRQIARDAGERLIGASLELGGKNAMLVLDDADIDRAAAGAVAAAFPSAGQLCVSIERMYVAESVRDEFVAKFVERTRALNVGAAFDYRPEVGSLTTAKQLRTVTAHVEDAVSKGATVLAGGRARPDIGPLFYEPTILTGVTPEMTLYAHETFGPVVSIYPVADDEEAVRRANDTVYGLNSSVWGSDTKRAREVAARLHSGTVNINDAFAAAWGSIDSPMGGMGDSGLGRRHGVDGLLKYTEAQTIAHQARLNFYPPAGIPWRFWAPALTAGLSAWKRFGAR</sequence>
<dbReference type="PANTHER" id="PTHR11699">
    <property type="entry name" value="ALDEHYDE DEHYDROGENASE-RELATED"/>
    <property type="match status" value="1"/>
</dbReference>
<accession>A0AA90NJ84</accession>
<reference evidence="6" key="1">
    <citation type="submission" date="2023-08" db="EMBL/GenBank/DDBJ databases">
        <title>The draft genome of Tsukamurella strandjordii strain 050030.</title>
        <authorList>
            <person name="Zhao F."/>
            <person name="Feng Y."/>
            <person name="Zong Z."/>
        </authorList>
    </citation>
    <scope>NUCLEOTIDE SEQUENCE</scope>
    <source>
        <strain evidence="6">050030</strain>
    </source>
</reference>
<dbReference type="RefSeq" id="WP_305111774.1">
    <property type="nucleotide sequence ID" value="NZ_JAUTIX010000005.1"/>
</dbReference>
<dbReference type="InterPro" id="IPR015590">
    <property type="entry name" value="Aldehyde_DH_dom"/>
</dbReference>
<organism evidence="6 7">
    <name type="scientific">Tsukamurella strandjordii</name>
    <dbReference type="NCBI Taxonomy" id="147577"/>
    <lineage>
        <taxon>Bacteria</taxon>
        <taxon>Bacillati</taxon>
        <taxon>Actinomycetota</taxon>
        <taxon>Actinomycetes</taxon>
        <taxon>Mycobacteriales</taxon>
        <taxon>Tsukamurellaceae</taxon>
        <taxon>Tsukamurella</taxon>
    </lineage>
</organism>
<dbReference type="NCBIfam" id="NF006916">
    <property type="entry name" value="PRK09407.1"/>
    <property type="match status" value="1"/>
</dbReference>
<evidence type="ECO:0000256" key="4">
    <source>
        <dbReference type="RuleBase" id="RU003345"/>
    </source>
</evidence>
<dbReference type="PROSITE" id="PS00687">
    <property type="entry name" value="ALDEHYDE_DEHYDR_GLU"/>
    <property type="match status" value="1"/>
</dbReference>
<dbReference type="EC" id="1.2.1.79" evidence="6"/>
<evidence type="ECO:0000259" key="5">
    <source>
        <dbReference type="Pfam" id="PF00171"/>
    </source>
</evidence>
<feature type="active site" evidence="3">
    <location>
        <position position="271"/>
    </location>
</feature>
<dbReference type="CDD" id="cd07101">
    <property type="entry name" value="ALDH_SSADH2_GabD2"/>
    <property type="match status" value="1"/>
</dbReference>
<dbReference type="InterPro" id="IPR029510">
    <property type="entry name" value="Ald_DH_CS_GLU"/>
</dbReference>
<evidence type="ECO:0000256" key="3">
    <source>
        <dbReference type="PROSITE-ProRule" id="PRU10007"/>
    </source>
</evidence>
<dbReference type="Gene3D" id="3.40.309.10">
    <property type="entry name" value="Aldehyde Dehydrogenase, Chain A, domain 2"/>
    <property type="match status" value="1"/>
</dbReference>
<name>A0AA90NJ84_9ACTN</name>
<keyword evidence="2 4" id="KW-0560">Oxidoreductase</keyword>
<proteinExistence type="inferred from homology"/>
<protein>
    <submittedName>
        <fullName evidence="6">Succinic semialdehyde dehydrogenase</fullName>
        <ecNumber evidence="6">1.2.1.79</ecNumber>
    </submittedName>
</protein>
<evidence type="ECO:0000313" key="6">
    <source>
        <dbReference type="EMBL" id="MDP0399029.1"/>
    </source>
</evidence>